<evidence type="ECO:0000256" key="1">
    <source>
        <dbReference type="ARBA" id="ARBA00006484"/>
    </source>
</evidence>
<dbReference type="OrthoDB" id="5327538at2759"/>
<name>A0A6H5GX52_9HEMI</name>
<keyword evidence="2" id="KW-0521">NADP</keyword>
<dbReference type="AlphaFoldDB" id="A0A6H5GX52"/>
<evidence type="ECO:0000259" key="4">
    <source>
        <dbReference type="Pfam" id="PF02036"/>
    </source>
</evidence>
<dbReference type="GO" id="GO:0005739">
    <property type="term" value="C:mitochondrion"/>
    <property type="evidence" value="ECO:0007669"/>
    <property type="project" value="TreeGrafter"/>
</dbReference>
<feature type="domain" description="SCP2" evidence="4">
    <location>
        <begin position="110"/>
        <end position="172"/>
    </location>
</feature>
<sequence length="218" mass="22999">MLTGSESAKHSRKPEIMADAAYAVLCRDSKSATGQFLIDDEVLKAEGLTDAQIAQYACDPSNLDNLMPDFFLDAAIDAVNAGKVEGAKPQAAKPDTNSVEGIFAAISSRLNPDLVKNTGAVFQFKLTGADEGTWFIDLKNGSGAAGKGEAPSTPDATLTMDGKNFFALFTDCAETRIGTKPGGGSDMKPGRHAVTRLGYEVRSPAEEILLKAAKTSYE</sequence>
<dbReference type="GO" id="GO:0016491">
    <property type="term" value="F:oxidoreductase activity"/>
    <property type="evidence" value="ECO:0007669"/>
    <property type="project" value="UniProtKB-KW"/>
</dbReference>
<evidence type="ECO:0000256" key="2">
    <source>
        <dbReference type="ARBA" id="ARBA00022857"/>
    </source>
</evidence>
<dbReference type="Gene3D" id="3.40.50.720">
    <property type="entry name" value="NAD(P)-binding Rossmann-like Domain"/>
    <property type="match status" value="1"/>
</dbReference>
<gene>
    <name evidence="5" type="ORF">NTEN_LOCUS12905</name>
</gene>
<evidence type="ECO:0000256" key="3">
    <source>
        <dbReference type="ARBA" id="ARBA00023002"/>
    </source>
</evidence>
<dbReference type="Pfam" id="PF02036">
    <property type="entry name" value="SCP2"/>
    <property type="match status" value="1"/>
</dbReference>
<dbReference type="EMBL" id="CADCXU010019157">
    <property type="protein sequence ID" value="CAB0007633.1"/>
    <property type="molecule type" value="Genomic_DNA"/>
</dbReference>
<keyword evidence="3" id="KW-0560">Oxidoreductase</keyword>
<dbReference type="InterPro" id="IPR051935">
    <property type="entry name" value="HSDL2"/>
</dbReference>
<dbReference type="PANTHER" id="PTHR42808">
    <property type="entry name" value="HYDROXYSTEROID DEHYDROGENASE-LIKE PROTEIN 2"/>
    <property type="match status" value="1"/>
</dbReference>
<dbReference type="Gene3D" id="3.30.1050.10">
    <property type="entry name" value="SCP2 sterol-binding domain"/>
    <property type="match status" value="1"/>
</dbReference>
<dbReference type="SUPFAM" id="SSF55718">
    <property type="entry name" value="SCP-like"/>
    <property type="match status" value="1"/>
</dbReference>
<dbReference type="Proteomes" id="UP000479000">
    <property type="component" value="Unassembled WGS sequence"/>
</dbReference>
<accession>A0A6H5GX52</accession>
<organism evidence="5 6">
    <name type="scientific">Nesidiocoris tenuis</name>
    <dbReference type="NCBI Taxonomy" id="355587"/>
    <lineage>
        <taxon>Eukaryota</taxon>
        <taxon>Metazoa</taxon>
        <taxon>Ecdysozoa</taxon>
        <taxon>Arthropoda</taxon>
        <taxon>Hexapoda</taxon>
        <taxon>Insecta</taxon>
        <taxon>Pterygota</taxon>
        <taxon>Neoptera</taxon>
        <taxon>Paraneoptera</taxon>
        <taxon>Hemiptera</taxon>
        <taxon>Heteroptera</taxon>
        <taxon>Panheteroptera</taxon>
        <taxon>Cimicomorpha</taxon>
        <taxon>Miridae</taxon>
        <taxon>Dicyphina</taxon>
        <taxon>Nesidiocoris</taxon>
    </lineage>
</organism>
<dbReference type="PANTHER" id="PTHR42808:SF3">
    <property type="entry name" value="HYDROXYSTEROID DEHYDROGENASE-LIKE PROTEIN 2"/>
    <property type="match status" value="1"/>
</dbReference>
<protein>
    <recommendedName>
        <fullName evidence="4">SCP2 domain-containing protein</fullName>
    </recommendedName>
</protein>
<keyword evidence="6" id="KW-1185">Reference proteome</keyword>
<comment type="similarity">
    <text evidence="1">Belongs to the short-chain dehydrogenases/reductases (SDR) family.</text>
</comment>
<evidence type="ECO:0000313" key="6">
    <source>
        <dbReference type="Proteomes" id="UP000479000"/>
    </source>
</evidence>
<evidence type="ECO:0000313" key="5">
    <source>
        <dbReference type="EMBL" id="CAB0007633.1"/>
    </source>
</evidence>
<proteinExistence type="inferred from homology"/>
<dbReference type="InterPro" id="IPR036527">
    <property type="entry name" value="SCP2_sterol-bd_dom_sf"/>
</dbReference>
<dbReference type="InterPro" id="IPR003033">
    <property type="entry name" value="SCP2_sterol-bd_dom"/>
</dbReference>
<reference evidence="5 6" key="1">
    <citation type="submission" date="2020-02" db="EMBL/GenBank/DDBJ databases">
        <authorList>
            <person name="Ferguson B K."/>
        </authorList>
    </citation>
    <scope>NUCLEOTIDE SEQUENCE [LARGE SCALE GENOMIC DNA]</scope>
</reference>